<sequence>MASFPNLFAAEVRRLRNDETGEIVLLFTRDGAPMDISGMAFSIGYCQVDTVEEEMRFTIGKATDPVVSGAELTRPANTTDRLVLDINPANRTELDQDSYTAFVYEVKNGKRDPMAVILHKWLEKAEAFVEGLPKEPAALQLNFITAGENIVLLSVYEVPTSGSINIVYVNEAAALAASLGEQPFRLIKAGNFYFIKEADGLIPLVTMPKITA</sequence>
<protein>
    <submittedName>
        <fullName evidence="1">Uncharacterized protein</fullName>
    </submittedName>
</protein>
<reference evidence="1 2" key="1">
    <citation type="submission" date="2021-03" db="EMBL/GenBank/DDBJ databases">
        <title>Fibrella sp. HMF5405 genome sequencing and assembly.</title>
        <authorList>
            <person name="Kang H."/>
            <person name="Kim H."/>
            <person name="Bae S."/>
            <person name="Joh K."/>
        </authorList>
    </citation>
    <scope>NUCLEOTIDE SEQUENCE [LARGE SCALE GENOMIC DNA]</scope>
    <source>
        <strain evidence="1 2">HMF5405</strain>
    </source>
</reference>
<name>A0ABS3JAD9_9BACT</name>
<dbReference type="EMBL" id="JAFMYW010000001">
    <property type="protein sequence ID" value="MBO0946958.1"/>
    <property type="molecule type" value="Genomic_DNA"/>
</dbReference>
<gene>
    <name evidence="1" type="ORF">J2I46_00075</name>
</gene>
<keyword evidence="2" id="KW-1185">Reference proteome</keyword>
<dbReference type="RefSeq" id="WP_207326885.1">
    <property type="nucleotide sequence ID" value="NZ_JAFMYW010000001.1"/>
</dbReference>
<organism evidence="1 2">
    <name type="scientific">Fibrella forsythiae</name>
    <dbReference type="NCBI Taxonomy" id="2817061"/>
    <lineage>
        <taxon>Bacteria</taxon>
        <taxon>Pseudomonadati</taxon>
        <taxon>Bacteroidota</taxon>
        <taxon>Cytophagia</taxon>
        <taxon>Cytophagales</taxon>
        <taxon>Spirosomataceae</taxon>
        <taxon>Fibrella</taxon>
    </lineage>
</organism>
<evidence type="ECO:0000313" key="2">
    <source>
        <dbReference type="Proteomes" id="UP000664628"/>
    </source>
</evidence>
<comment type="caution">
    <text evidence="1">The sequence shown here is derived from an EMBL/GenBank/DDBJ whole genome shotgun (WGS) entry which is preliminary data.</text>
</comment>
<proteinExistence type="predicted"/>
<accession>A0ABS3JAD9</accession>
<dbReference type="Proteomes" id="UP000664628">
    <property type="component" value="Unassembled WGS sequence"/>
</dbReference>
<evidence type="ECO:0000313" key="1">
    <source>
        <dbReference type="EMBL" id="MBO0946958.1"/>
    </source>
</evidence>